<gene>
    <name evidence="2" type="ORF">H9821_08535</name>
</gene>
<dbReference type="PANTHER" id="PTHR43464:SF83">
    <property type="entry name" value="MALONYL-[ACYL-CARRIER PROTEIN] O-METHYLTRANSFERASE"/>
    <property type="match status" value="1"/>
</dbReference>
<dbReference type="InterPro" id="IPR029063">
    <property type="entry name" value="SAM-dependent_MTases_sf"/>
</dbReference>
<dbReference type="CDD" id="cd02440">
    <property type="entry name" value="AdoMet_MTases"/>
    <property type="match status" value="1"/>
</dbReference>
<dbReference type="PANTHER" id="PTHR43464">
    <property type="entry name" value="METHYLTRANSFERASE"/>
    <property type="match status" value="1"/>
</dbReference>
<keyword evidence="2" id="KW-0808">Transferase</keyword>
<evidence type="ECO:0000313" key="2">
    <source>
        <dbReference type="EMBL" id="HIY95687.1"/>
    </source>
</evidence>
<dbReference type="AlphaFoldDB" id="A0A9D2CRJ2"/>
<dbReference type="InterPro" id="IPR013216">
    <property type="entry name" value="Methyltransf_11"/>
</dbReference>
<dbReference type="GO" id="GO:0032259">
    <property type="term" value="P:methylation"/>
    <property type="evidence" value="ECO:0007669"/>
    <property type="project" value="UniProtKB-KW"/>
</dbReference>
<dbReference type="GO" id="GO:0008757">
    <property type="term" value="F:S-adenosylmethionine-dependent methyltransferase activity"/>
    <property type="evidence" value="ECO:0007669"/>
    <property type="project" value="InterPro"/>
</dbReference>
<dbReference type="Proteomes" id="UP000824134">
    <property type="component" value="Unassembled WGS sequence"/>
</dbReference>
<comment type="caution">
    <text evidence="2">The sequence shown here is derived from an EMBL/GenBank/DDBJ whole genome shotgun (WGS) entry which is preliminary data.</text>
</comment>
<keyword evidence="2" id="KW-0489">Methyltransferase</keyword>
<dbReference type="EMBL" id="DXCN01000063">
    <property type="protein sequence ID" value="HIY95687.1"/>
    <property type="molecule type" value="Genomic_DNA"/>
</dbReference>
<reference evidence="2" key="2">
    <citation type="submission" date="2021-04" db="EMBL/GenBank/DDBJ databases">
        <authorList>
            <person name="Gilroy R."/>
        </authorList>
    </citation>
    <scope>NUCLEOTIDE SEQUENCE</scope>
    <source>
        <strain evidence="2">ChiHjej12B11-9195</strain>
    </source>
</reference>
<accession>A0A9D2CRJ2</accession>
<protein>
    <submittedName>
        <fullName evidence="2">Class I SAM-dependent methyltransferase</fullName>
    </submittedName>
</protein>
<sequence length="264" mass="28406">MGSHDERINAYYSEGNEATRLTEQSVGGVLELRAARRSFSLIKPASCVLDIGGATGVHAAWLAEQGHEVTLVDPVASQVEIAKAHSTFTALVGDARELPFDKETFDVAIMFGPLYHLADSRDRLIALSEAKRVLRPGGLIFVAALSRLSAFSNSVLESGGQSITAGDVEVLRTGDWVNDGPGFPGGHFHTAAELRHELENSGFSNISIRSLDFPSLVFESLKPRQELIDSADFLLQNLEETFAGLPIAETLANLSPHILGIGQK</sequence>
<feature type="domain" description="Methyltransferase type 11" evidence="1">
    <location>
        <begin position="49"/>
        <end position="141"/>
    </location>
</feature>
<proteinExistence type="predicted"/>
<name>A0A9D2CRJ2_9MICC</name>
<dbReference type="SUPFAM" id="SSF53335">
    <property type="entry name" value="S-adenosyl-L-methionine-dependent methyltransferases"/>
    <property type="match status" value="1"/>
</dbReference>
<dbReference type="Pfam" id="PF08241">
    <property type="entry name" value="Methyltransf_11"/>
    <property type="match status" value="1"/>
</dbReference>
<evidence type="ECO:0000259" key="1">
    <source>
        <dbReference type="Pfam" id="PF08241"/>
    </source>
</evidence>
<reference evidence="2" key="1">
    <citation type="journal article" date="2021" name="PeerJ">
        <title>Extensive microbial diversity within the chicken gut microbiome revealed by metagenomics and culture.</title>
        <authorList>
            <person name="Gilroy R."/>
            <person name="Ravi A."/>
            <person name="Getino M."/>
            <person name="Pursley I."/>
            <person name="Horton D.L."/>
            <person name="Alikhan N.F."/>
            <person name="Baker D."/>
            <person name="Gharbi K."/>
            <person name="Hall N."/>
            <person name="Watson M."/>
            <person name="Adriaenssens E.M."/>
            <person name="Foster-Nyarko E."/>
            <person name="Jarju S."/>
            <person name="Secka A."/>
            <person name="Antonio M."/>
            <person name="Oren A."/>
            <person name="Chaudhuri R.R."/>
            <person name="La Ragione R."/>
            <person name="Hildebrand F."/>
            <person name="Pallen M.J."/>
        </authorList>
    </citation>
    <scope>NUCLEOTIDE SEQUENCE</scope>
    <source>
        <strain evidence="2">ChiHjej12B11-9195</strain>
    </source>
</reference>
<organism evidence="2 3">
    <name type="scientific">Candidatus Rothia avicola</name>
    <dbReference type="NCBI Taxonomy" id="2840478"/>
    <lineage>
        <taxon>Bacteria</taxon>
        <taxon>Bacillati</taxon>
        <taxon>Actinomycetota</taxon>
        <taxon>Actinomycetes</taxon>
        <taxon>Micrococcales</taxon>
        <taxon>Micrococcaceae</taxon>
        <taxon>Rothia</taxon>
    </lineage>
</organism>
<dbReference type="Gene3D" id="3.40.50.150">
    <property type="entry name" value="Vaccinia Virus protein VP39"/>
    <property type="match status" value="1"/>
</dbReference>
<evidence type="ECO:0000313" key="3">
    <source>
        <dbReference type="Proteomes" id="UP000824134"/>
    </source>
</evidence>